<evidence type="ECO:0000313" key="2">
    <source>
        <dbReference type="EMBL" id="SEF99758.1"/>
    </source>
</evidence>
<protein>
    <submittedName>
        <fullName evidence="2">Competence protein ComEA helix-hairpin-helix repeat region</fullName>
    </submittedName>
</protein>
<evidence type="ECO:0000313" key="3">
    <source>
        <dbReference type="Proteomes" id="UP000236725"/>
    </source>
</evidence>
<proteinExistence type="predicted"/>
<feature type="compositionally biased region" description="Polar residues" evidence="1">
    <location>
        <begin position="47"/>
        <end position="77"/>
    </location>
</feature>
<organism evidence="2 3">
    <name type="scientific">Parabacteroides chinchillae</name>
    <dbReference type="NCBI Taxonomy" id="871327"/>
    <lineage>
        <taxon>Bacteria</taxon>
        <taxon>Pseudomonadati</taxon>
        <taxon>Bacteroidota</taxon>
        <taxon>Bacteroidia</taxon>
        <taxon>Bacteroidales</taxon>
        <taxon>Tannerellaceae</taxon>
        <taxon>Parabacteroides</taxon>
    </lineage>
</organism>
<dbReference type="PANTHER" id="PTHR21180">
    <property type="entry name" value="ENDONUCLEASE/EXONUCLEASE/PHOSPHATASE FAMILY DOMAIN-CONTAINING PROTEIN 1"/>
    <property type="match status" value="1"/>
</dbReference>
<dbReference type="RefSeq" id="WP_103983672.1">
    <property type="nucleotide sequence ID" value="NZ_FNVS01000011.1"/>
</dbReference>
<dbReference type="GO" id="GO:0015627">
    <property type="term" value="C:type II protein secretion system complex"/>
    <property type="evidence" value="ECO:0007669"/>
    <property type="project" value="TreeGrafter"/>
</dbReference>
<dbReference type="EMBL" id="FNVS01000011">
    <property type="protein sequence ID" value="SEF99758.1"/>
    <property type="molecule type" value="Genomic_DNA"/>
</dbReference>
<comment type="caution">
    <text evidence="2">The sequence shown here is derived from an EMBL/GenBank/DDBJ whole genome shotgun (WGS) entry which is preliminary data.</text>
</comment>
<sequence>MNWRDLFYFSKGERRALTVLLILISLSWLALQFKENKQEADLPKATASFNNTAVPSEATRTNNPQSKNPSSGFQSSKHSFRKKSGFLRGENKIPSERKSFYTRKFPEGTIVELNSADTTILKKVPGIGSTFARRIIKYRNLLGGFYSVTQLSEVYGIDEERYEAMKSWFTVDVSLIRQLHVNIMSSKKLSKHPYISYRQARCIEQLVKQKGRLSGWENLQLLEEFTKTDKEHLVPYLSFD</sequence>
<dbReference type="GO" id="GO:0015628">
    <property type="term" value="P:protein secretion by the type II secretion system"/>
    <property type="evidence" value="ECO:0007669"/>
    <property type="project" value="TreeGrafter"/>
</dbReference>
<dbReference type="AlphaFoldDB" id="A0A8G2F5E2"/>
<reference evidence="2 3" key="1">
    <citation type="submission" date="2016-10" db="EMBL/GenBank/DDBJ databases">
        <authorList>
            <person name="Varghese N."/>
            <person name="Submissions S."/>
        </authorList>
    </citation>
    <scope>NUCLEOTIDE SEQUENCE [LARGE SCALE GENOMIC DNA]</scope>
    <source>
        <strain evidence="2 3">DSM 29073</strain>
    </source>
</reference>
<dbReference type="SUPFAM" id="SSF47781">
    <property type="entry name" value="RuvA domain 2-like"/>
    <property type="match status" value="2"/>
</dbReference>
<accession>A0A8G2F5E2</accession>
<dbReference type="PANTHER" id="PTHR21180:SF32">
    <property type="entry name" value="ENDONUCLEASE_EXONUCLEASE_PHOSPHATASE FAMILY DOMAIN-CONTAINING PROTEIN 1"/>
    <property type="match status" value="1"/>
</dbReference>
<dbReference type="Gene3D" id="1.10.150.280">
    <property type="entry name" value="AF1531-like domain"/>
    <property type="match status" value="1"/>
</dbReference>
<dbReference type="InterPro" id="IPR010994">
    <property type="entry name" value="RuvA_2-like"/>
</dbReference>
<name>A0A8G2F5E2_9BACT</name>
<dbReference type="InterPro" id="IPR051675">
    <property type="entry name" value="Endo/Exo/Phosphatase_dom_1"/>
</dbReference>
<dbReference type="Pfam" id="PF12836">
    <property type="entry name" value="HHH_3"/>
    <property type="match status" value="1"/>
</dbReference>
<evidence type="ECO:0000256" key="1">
    <source>
        <dbReference type="SAM" id="MobiDB-lite"/>
    </source>
</evidence>
<feature type="region of interest" description="Disordered" evidence="1">
    <location>
        <begin position="44"/>
        <end position="79"/>
    </location>
</feature>
<dbReference type="Proteomes" id="UP000236725">
    <property type="component" value="Unassembled WGS sequence"/>
</dbReference>
<gene>
    <name evidence="2" type="ORF">SAMN05444001_11197</name>
</gene>
<keyword evidence="3" id="KW-1185">Reference proteome</keyword>